<name>A0A0A9ECY4_ARUDO</name>
<reference evidence="1" key="1">
    <citation type="submission" date="2014-09" db="EMBL/GenBank/DDBJ databases">
        <authorList>
            <person name="Magalhaes I.L.F."/>
            <person name="Oliveira U."/>
            <person name="Santos F.R."/>
            <person name="Vidigal T.H.D.A."/>
            <person name="Brescovit A.D."/>
            <person name="Santos A.J."/>
        </authorList>
    </citation>
    <scope>NUCLEOTIDE SEQUENCE</scope>
    <source>
        <tissue evidence="1">Shoot tissue taken approximately 20 cm above the soil surface</tissue>
    </source>
</reference>
<dbReference type="EMBL" id="GBRH01201012">
    <property type="protein sequence ID" value="JAD96883.1"/>
    <property type="molecule type" value="Transcribed_RNA"/>
</dbReference>
<evidence type="ECO:0000313" key="1">
    <source>
        <dbReference type="EMBL" id="JAD96883.1"/>
    </source>
</evidence>
<accession>A0A0A9ECY4</accession>
<protein>
    <submittedName>
        <fullName evidence="1">Uncharacterized protein</fullName>
    </submittedName>
</protein>
<organism evidence="1">
    <name type="scientific">Arundo donax</name>
    <name type="common">Giant reed</name>
    <name type="synonym">Donax arundinaceus</name>
    <dbReference type="NCBI Taxonomy" id="35708"/>
    <lineage>
        <taxon>Eukaryota</taxon>
        <taxon>Viridiplantae</taxon>
        <taxon>Streptophyta</taxon>
        <taxon>Embryophyta</taxon>
        <taxon>Tracheophyta</taxon>
        <taxon>Spermatophyta</taxon>
        <taxon>Magnoliopsida</taxon>
        <taxon>Liliopsida</taxon>
        <taxon>Poales</taxon>
        <taxon>Poaceae</taxon>
        <taxon>PACMAD clade</taxon>
        <taxon>Arundinoideae</taxon>
        <taxon>Arundineae</taxon>
        <taxon>Arundo</taxon>
    </lineage>
</organism>
<proteinExistence type="predicted"/>
<dbReference type="AlphaFoldDB" id="A0A0A9ECY4"/>
<reference evidence="1" key="2">
    <citation type="journal article" date="2015" name="Data Brief">
        <title>Shoot transcriptome of the giant reed, Arundo donax.</title>
        <authorList>
            <person name="Barrero R.A."/>
            <person name="Guerrero F.D."/>
            <person name="Moolhuijzen P."/>
            <person name="Goolsby J.A."/>
            <person name="Tidwell J."/>
            <person name="Bellgard S.E."/>
            <person name="Bellgard M.I."/>
        </authorList>
    </citation>
    <scope>NUCLEOTIDE SEQUENCE</scope>
    <source>
        <tissue evidence="1">Shoot tissue taken approximately 20 cm above the soil surface</tissue>
    </source>
</reference>
<sequence>MKAQATWFIQCEVVGQSLPTIFCG</sequence>